<sequence>MPVSVAVHPTAVANTEVPRRVHGNGEPVHVRAYRILKKEKQWVRKRSLKRQRICNLQISCHQNRNTIVMRDGKLGLVRFLAPSTFILELIAGSADPPPSKSSFLFMQMH</sequence>
<evidence type="ECO:0000313" key="2">
    <source>
        <dbReference type="Proteomes" id="UP001222027"/>
    </source>
</evidence>
<name>A0AAV8PJD9_ENSVE</name>
<evidence type="ECO:0000313" key="1">
    <source>
        <dbReference type="EMBL" id="KAJ8492218.1"/>
    </source>
</evidence>
<organism evidence="1 2">
    <name type="scientific">Ensete ventricosum</name>
    <name type="common">Abyssinian banana</name>
    <name type="synonym">Musa ensete</name>
    <dbReference type="NCBI Taxonomy" id="4639"/>
    <lineage>
        <taxon>Eukaryota</taxon>
        <taxon>Viridiplantae</taxon>
        <taxon>Streptophyta</taxon>
        <taxon>Embryophyta</taxon>
        <taxon>Tracheophyta</taxon>
        <taxon>Spermatophyta</taxon>
        <taxon>Magnoliopsida</taxon>
        <taxon>Liliopsida</taxon>
        <taxon>Zingiberales</taxon>
        <taxon>Musaceae</taxon>
        <taxon>Ensete</taxon>
    </lineage>
</organism>
<reference evidence="1 2" key="1">
    <citation type="submission" date="2022-12" db="EMBL/GenBank/DDBJ databases">
        <title>Chromosome-scale assembly of the Ensete ventricosum genome.</title>
        <authorList>
            <person name="Dussert Y."/>
            <person name="Stocks J."/>
            <person name="Wendawek A."/>
            <person name="Woldeyes F."/>
            <person name="Nichols R.A."/>
            <person name="Borrell J.S."/>
        </authorList>
    </citation>
    <scope>NUCLEOTIDE SEQUENCE [LARGE SCALE GENOMIC DNA]</scope>
    <source>
        <strain evidence="2">cv. Maze</strain>
        <tissue evidence="1">Seeds</tissue>
    </source>
</reference>
<protein>
    <submittedName>
        <fullName evidence="1">Uncharacterized protein</fullName>
    </submittedName>
</protein>
<dbReference type="Proteomes" id="UP001222027">
    <property type="component" value="Unassembled WGS sequence"/>
</dbReference>
<proteinExistence type="predicted"/>
<accession>A0AAV8PJD9</accession>
<keyword evidence="2" id="KW-1185">Reference proteome</keyword>
<gene>
    <name evidence="1" type="ORF">OPV22_013939</name>
</gene>
<comment type="caution">
    <text evidence="1">The sequence shown here is derived from an EMBL/GenBank/DDBJ whole genome shotgun (WGS) entry which is preliminary data.</text>
</comment>
<dbReference type="EMBL" id="JAQQAF010000004">
    <property type="protein sequence ID" value="KAJ8492218.1"/>
    <property type="molecule type" value="Genomic_DNA"/>
</dbReference>
<dbReference type="AlphaFoldDB" id="A0AAV8PJD9"/>